<proteinExistence type="predicted"/>
<reference evidence="1 4" key="2">
    <citation type="submission" date="2018-10" db="EMBL/GenBank/DDBJ databases">
        <title>Sequencing the genomes of 1000 actinobacteria strains.</title>
        <authorList>
            <person name="Klenk H.-P."/>
        </authorList>
    </citation>
    <scope>NUCLEOTIDE SEQUENCE [LARGE SCALE GENOMIC DNA]</scope>
    <source>
        <strain evidence="1 4">DSM 45119</strain>
    </source>
</reference>
<organism evidence="2 3">
    <name type="scientific">Saccharopolyspora antimicrobica</name>
    <dbReference type="NCBI Taxonomy" id="455193"/>
    <lineage>
        <taxon>Bacteria</taxon>
        <taxon>Bacillati</taxon>
        <taxon>Actinomycetota</taxon>
        <taxon>Actinomycetes</taxon>
        <taxon>Pseudonocardiales</taxon>
        <taxon>Pseudonocardiaceae</taxon>
        <taxon>Saccharopolyspora</taxon>
    </lineage>
</organism>
<protein>
    <submittedName>
        <fullName evidence="2">Uncharacterized protein</fullName>
    </submittedName>
</protein>
<keyword evidence="4" id="KW-1185">Reference proteome</keyword>
<accession>A0A1I4TP85</accession>
<evidence type="ECO:0000313" key="4">
    <source>
        <dbReference type="Proteomes" id="UP000270697"/>
    </source>
</evidence>
<dbReference type="RefSeq" id="WP_093146849.1">
    <property type="nucleotide sequence ID" value="NZ_FOUP01000001.1"/>
</dbReference>
<dbReference type="Proteomes" id="UP000270697">
    <property type="component" value="Unassembled WGS sequence"/>
</dbReference>
<evidence type="ECO:0000313" key="2">
    <source>
        <dbReference type="EMBL" id="SFM78526.1"/>
    </source>
</evidence>
<evidence type="ECO:0000313" key="1">
    <source>
        <dbReference type="EMBL" id="RKT88493.1"/>
    </source>
</evidence>
<dbReference type="AlphaFoldDB" id="A0A1I4TP85"/>
<evidence type="ECO:0000313" key="3">
    <source>
        <dbReference type="Proteomes" id="UP000199398"/>
    </source>
</evidence>
<dbReference type="Proteomes" id="UP000199398">
    <property type="component" value="Unassembled WGS sequence"/>
</dbReference>
<dbReference type="STRING" id="455193.SAMN05421805_1011514"/>
<dbReference type="EMBL" id="FOUP01000001">
    <property type="protein sequence ID" value="SFM78526.1"/>
    <property type="molecule type" value="Genomic_DNA"/>
</dbReference>
<dbReference type="EMBL" id="RBXX01000002">
    <property type="protein sequence ID" value="RKT88493.1"/>
    <property type="molecule type" value="Genomic_DNA"/>
</dbReference>
<gene>
    <name evidence="1" type="ORF">ATL45_6928</name>
    <name evidence="2" type="ORF">SAMN05421805_1011514</name>
</gene>
<name>A0A1I4TP85_9PSEU</name>
<sequence length="75" mass="8280">MTPPQDRRKFAELGATIPGAILALGYSVRDIEAGRWTPPELENLARSMDKLAEQLRVSAAVETDEVVIESARTDR</sequence>
<reference evidence="2 3" key="1">
    <citation type="submission" date="2016-10" db="EMBL/GenBank/DDBJ databases">
        <authorList>
            <person name="de Groot N.N."/>
        </authorList>
    </citation>
    <scope>NUCLEOTIDE SEQUENCE [LARGE SCALE GENOMIC DNA]</scope>
    <source>
        <strain evidence="2 3">CPCC 201259</strain>
    </source>
</reference>